<keyword evidence="9" id="KW-0175">Coiled coil</keyword>
<evidence type="ECO:0000256" key="6">
    <source>
        <dbReference type="ARBA" id="ARBA00022679"/>
    </source>
</evidence>
<dbReference type="CDD" id="cd17546">
    <property type="entry name" value="REC_hyHK_CKI1_RcsC-like"/>
    <property type="match status" value="1"/>
</dbReference>
<evidence type="ECO:0000313" key="14">
    <source>
        <dbReference type="EMBL" id="KAG0585658.1"/>
    </source>
</evidence>
<evidence type="ECO:0000259" key="11">
    <source>
        <dbReference type="PROSITE" id="PS50109"/>
    </source>
</evidence>
<dbReference type="PRINTS" id="PR00344">
    <property type="entry name" value="BCTRLSENSOR"/>
</dbReference>
<dbReference type="InterPro" id="IPR000700">
    <property type="entry name" value="PAS-assoc_C"/>
</dbReference>
<dbReference type="InterPro" id="IPR011006">
    <property type="entry name" value="CheY-like_superfamily"/>
</dbReference>
<dbReference type="PROSITE" id="PS50109">
    <property type="entry name" value="HIS_KIN"/>
    <property type="match status" value="1"/>
</dbReference>
<evidence type="ECO:0000259" key="12">
    <source>
        <dbReference type="PROSITE" id="PS50110"/>
    </source>
</evidence>
<dbReference type="EMBL" id="CM026422">
    <property type="protein sequence ID" value="KAG0585658.1"/>
    <property type="molecule type" value="Genomic_DNA"/>
</dbReference>
<dbReference type="CDD" id="cd00082">
    <property type="entry name" value="HisKA"/>
    <property type="match status" value="1"/>
</dbReference>
<keyword evidence="7" id="KW-0418">Kinase</keyword>
<feature type="compositionally biased region" description="Basic and acidic residues" evidence="10">
    <location>
        <begin position="559"/>
        <end position="576"/>
    </location>
</feature>
<comment type="caution">
    <text evidence="14">The sequence shown here is derived from an EMBL/GenBank/DDBJ whole genome shotgun (WGS) entry which is preliminary data.</text>
</comment>
<dbReference type="FunFam" id="3.30.450.20:FF:000120">
    <property type="entry name" value="PAS domain S-box protein"/>
    <property type="match status" value="1"/>
</dbReference>
<evidence type="ECO:0000256" key="2">
    <source>
        <dbReference type="ARBA" id="ARBA00004496"/>
    </source>
</evidence>
<dbReference type="Pfam" id="PF00072">
    <property type="entry name" value="Response_reg"/>
    <property type="match status" value="1"/>
</dbReference>
<feature type="region of interest" description="Disordered" evidence="10">
    <location>
        <begin position="836"/>
        <end position="861"/>
    </location>
</feature>
<feature type="region of interest" description="Disordered" evidence="10">
    <location>
        <begin position="552"/>
        <end position="576"/>
    </location>
</feature>
<dbReference type="CDD" id="cd16922">
    <property type="entry name" value="HATPase_EvgS-ArcB-TorS-like"/>
    <property type="match status" value="1"/>
</dbReference>
<feature type="domain" description="PAC" evidence="13">
    <location>
        <begin position="312"/>
        <end position="364"/>
    </location>
</feature>
<dbReference type="Pfam" id="PF02518">
    <property type="entry name" value="HATPase_c"/>
    <property type="match status" value="1"/>
</dbReference>
<dbReference type="InterPro" id="IPR004358">
    <property type="entry name" value="Sig_transdc_His_kin-like_C"/>
</dbReference>
<proteinExistence type="predicted"/>
<dbReference type="InterPro" id="IPR005467">
    <property type="entry name" value="His_kinase_dom"/>
</dbReference>
<dbReference type="InterPro" id="IPR035965">
    <property type="entry name" value="PAS-like_dom_sf"/>
</dbReference>
<evidence type="ECO:0000256" key="4">
    <source>
        <dbReference type="ARBA" id="ARBA00022490"/>
    </source>
</evidence>
<dbReference type="SUPFAM" id="SSF52172">
    <property type="entry name" value="CheY-like"/>
    <property type="match status" value="1"/>
</dbReference>
<evidence type="ECO:0000256" key="9">
    <source>
        <dbReference type="SAM" id="Coils"/>
    </source>
</evidence>
<dbReference type="PANTHER" id="PTHR43047:SF68">
    <property type="entry name" value="HISTIDINE KINASE 5"/>
    <property type="match status" value="1"/>
</dbReference>
<dbReference type="GO" id="GO:0005737">
    <property type="term" value="C:cytoplasm"/>
    <property type="evidence" value="ECO:0007669"/>
    <property type="project" value="UniProtKB-SubCell"/>
</dbReference>
<dbReference type="InterPro" id="IPR003594">
    <property type="entry name" value="HATPase_dom"/>
</dbReference>
<dbReference type="SUPFAM" id="SSF47384">
    <property type="entry name" value="Homodimeric domain of signal transducing histidine kinase"/>
    <property type="match status" value="1"/>
</dbReference>
<keyword evidence="15" id="KW-1185">Reference proteome</keyword>
<dbReference type="AlphaFoldDB" id="A0A8T0ISL3"/>
<feature type="coiled-coil region" evidence="9">
    <location>
        <begin position="362"/>
        <end position="392"/>
    </location>
</feature>
<feature type="modified residue" description="4-aspartylphosphate" evidence="8">
    <location>
        <position position="943"/>
    </location>
</feature>
<evidence type="ECO:0000256" key="1">
    <source>
        <dbReference type="ARBA" id="ARBA00000085"/>
    </source>
</evidence>
<dbReference type="Gene3D" id="3.40.50.2300">
    <property type="match status" value="1"/>
</dbReference>
<dbReference type="Gene3D" id="1.10.287.130">
    <property type="match status" value="1"/>
</dbReference>
<feature type="domain" description="Histidine kinase" evidence="11">
    <location>
        <begin position="399"/>
        <end position="752"/>
    </location>
</feature>
<evidence type="ECO:0000256" key="7">
    <source>
        <dbReference type="ARBA" id="ARBA00022777"/>
    </source>
</evidence>
<dbReference type="InterPro" id="IPR013656">
    <property type="entry name" value="PAS_4"/>
</dbReference>
<evidence type="ECO:0000259" key="13">
    <source>
        <dbReference type="PROSITE" id="PS50113"/>
    </source>
</evidence>
<reference evidence="14" key="1">
    <citation type="submission" date="2020-06" db="EMBL/GenBank/DDBJ databases">
        <title>WGS assembly of Ceratodon purpureus strain R40.</title>
        <authorList>
            <person name="Carey S.B."/>
            <person name="Jenkins J."/>
            <person name="Shu S."/>
            <person name="Lovell J.T."/>
            <person name="Sreedasyam A."/>
            <person name="Maumus F."/>
            <person name="Tiley G.P."/>
            <person name="Fernandez-Pozo N."/>
            <person name="Barry K."/>
            <person name="Chen C."/>
            <person name="Wang M."/>
            <person name="Lipzen A."/>
            <person name="Daum C."/>
            <person name="Saski C.A."/>
            <person name="Payton A.C."/>
            <person name="Mcbreen J.C."/>
            <person name="Conrad R.E."/>
            <person name="Kollar L.M."/>
            <person name="Olsson S."/>
            <person name="Huttunen S."/>
            <person name="Landis J.B."/>
            <person name="Wickett N.J."/>
            <person name="Johnson M.G."/>
            <person name="Rensing S.A."/>
            <person name="Grimwood J."/>
            <person name="Schmutz J."/>
            <person name="Mcdaniel S.F."/>
        </authorList>
    </citation>
    <scope>NUCLEOTIDE SEQUENCE</scope>
    <source>
        <strain evidence="14">R40</strain>
    </source>
</reference>
<sequence>MEGGWGARASVDMEYGLSGRSSDQCFVPAGLSPSFSFPSASSSEVCTLVHSERAPASTSDSSFSSPWEVAASQMMETDMAGVVCGACPSCDGTGRSKSTGSLILDRARMTSVEYWQKIAKDLSVENEELRKQLGSFQQPKGVAVQEVLTQLFVEKVKDVSPLESIIDTPTHAEAVKLPGFAKSSIKKNLSRTSFAQMDVSEGLDKDLVMELSEMEYSEHFRGLDRLDAVEVLERTNNIELLLQMVLKDVPVIISHCDKDLCYTYVKFVDHPLTKVSPEDMKGKKDTELVGLVPGALETMRIKKEVLELGIAIGKEVTVTMDGFGKRWLVVACEPLRNKAGQILGVITACMDVTEQALARERLAQMREEMAVREATEKELRRAIRLADEAMEAKNNFLAVMSHEIRTPLNGVLGMAQVLATTPLDPEQRELVSAMVFSADVLLAIISDVLDLSKVEAGTLKLEEKELNPRDIVKHVVRTAIAASKDRGITIHADIGDDVPSVVYGDPLRIKQVITNLVFNAVKFTRKGHVKVRLHVAKFSMEARKTDLKHSVSDSLTRASKLESTEDAVHMTDRKTEGNEILMGRSSLLKLRQLGGGESWDPLMEGGRRDLPELSVTEDEMGDTIRGPITGTAHSKRLMKMHSAGFTFQDVHEAVTGLSGGDQKASTGGDQAQRDFWLKFEIEDTGIGIPKDALPTLFEKFTLVHSSTTRKYGGTGLGLAICKQLVELMDGHISVVSTEGKGSTFTFTLRCKRPPAATGSPGSAKLVSETKMKENLSHSTANVHKLQAGMCSSLKSETILSNLQTYQVLDDDRGPRRSVLVDATSYRVPTKLPRGSLKGAWTESRDRGGVNRGGLRRTSSGPSRINTLMMADLDHSKSVPAISAPGPVVDKKLPSLLLAEDNKVNVMVALSMLKKLGLSADVAYNGMEAIRALQAKHYDLVLMDICMPVLDGLEVTRRIRRYEDLGYWDEESTLTPSDRKPGSPGALEDLPLKVIHKQSASSPVIGLDKVKRMPIIAMTANALSDCERQCSATGMDSFMTKPVTFKKLKDVLALHLPHKSSMPSP</sequence>
<dbReference type="GO" id="GO:0009927">
    <property type="term" value="F:histidine phosphotransfer kinase activity"/>
    <property type="evidence" value="ECO:0007669"/>
    <property type="project" value="TreeGrafter"/>
</dbReference>
<name>A0A8T0ISL3_CERPU</name>
<dbReference type="FunFam" id="1.10.287.130:FF:000030">
    <property type="entry name" value="Putative histidine kinase 5"/>
    <property type="match status" value="1"/>
</dbReference>
<dbReference type="Proteomes" id="UP000822688">
    <property type="component" value="Chromosome 2"/>
</dbReference>
<dbReference type="PROSITE" id="PS50113">
    <property type="entry name" value="PAC"/>
    <property type="match status" value="1"/>
</dbReference>
<dbReference type="SMART" id="SM00388">
    <property type="entry name" value="HisKA"/>
    <property type="match status" value="1"/>
</dbReference>
<dbReference type="SMART" id="SM00387">
    <property type="entry name" value="HATPase_c"/>
    <property type="match status" value="1"/>
</dbReference>
<keyword evidence="4" id="KW-0963">Cytoplasm</keyword>
<keyword evidence="5 8" id="KW-0597">Phosphoprotein</keyword>
<evidence type="ECO:0000256" key="3">
    <source>
        <dbReference type="ARBA" id="ARBA00012438"/>
    </source>
</evidence>
<dbReference type="InterPro" id="IPR001789">
    <property type="entry name" value="Sig_transdc_resp-reg_receiver"/>
</dbReference>
<comment type="subcellular location">
    <subcellularLocation>
        <location evidence="2">Cytoplasm</location>
    </subcellularLocation>
</comment>
<dbReference type="GO" id="GO:0000155">
    <property type="term" value="F:phosphorelay sensor kinase activity"/>
    <property type="evidence" value="ECO:0007669"/>
    <property type="project" value="InterPro"/>
</dbReference>
<dbReference type="SMART" id="SM00448">
    <property type="entry name" value="REC"/>
    <property type="match status" value="1"/>
</dbReference>
<evidence type="ECO:0000256" key="10">
    <source>
        <dbReference type="SAM" id="MobiDB-lite"/>
    </source>
</evidence>
<dbReference type="InterPro" id="IPR003661">
    <property type="entry name" value="HisK_dim/P_dom"/>
</dbReference>
<dbReference type="EMBL" id="CM026422">
    <property type="protein sequence ID" value="KAG0585660.1"/>
    <property type="molecule type" value="Genomic_DNA"/>
</dbReference>
<dbReference type="Gene3D" id="3.30.565.10">
    <property type="entry name" value="Histidine kinase-like ATPase, C-terminal domain"/>
    <property type="match status" value="2"/>
</dbReference>
<keyword evidence="6" id="KW-0808">Transferase</keyword>
<dbReference type="InterPro" id="IPR036890">
    <property type="entry name" value="HATPase_C_sf"/>
</dbReference>
<dbReference type="PANTHER" id="PTHR43047">
    <property type="entry name" value="TWO-COMPONENT HISTIDINE PROTEIN KINASE"/>
    <property type="match status" value="1"/>
</dbReference>
<evidence type="ECO:0000256" key="5">
    <source>
        <dbReference type="ARBA" id="ARBA00022553"/>
    </source>
</evidence>
<dbReference type="SUPFAM" id="SSF55874">
    <property type="entry name" value="ATPase domain of HSP90 chaperone/DNA topoisomerase II/histidine kinase"/>
    <property type="match status" value="2"/>
</dbReference>
<accession>A0A8T0ISL3</accession>
<dbReference type="FunFam" id="3.40.50.2300:FF:000201">
    <property type="entry name" value="Histidine kinase 5"/>
    <property type="match status" value="1"/>
</dbReference>
<dbReference type="GO" id="GO:0005886">
    <property type="term" value="C:plasma membrane"/>
    <property type="evidence" value="ECO:0007669"/>
    <property type="project" value="TreeGrafter"/>
</dbReference>
<dbReference type="EC" id="2.7.13.3" evidence="3"/>
<evidence type="ECO:0000256" key="8">
    <source>
        <dbReference type="PROSITE-ProRule" id="PRU00169"/>
    </source>
</evidence>
<dbReference type="Pfam" id="PF00512">
    <property type="entry name" value="HisKA"/>
    <property type="match status" value="1"/>
</dbReference>
<feature type="domain" description="Response regulatory" evidence="12">
    <location>
        <begin position="894"/>
        <end position="1055"/>
    </location>
</feature>
<dbReference type="Pfam" id="PF08448">
    <property type="entry name" value="PAS_4"/>
    <property type="match status" value="1"/>
</dbReference>
<organism evidence="14 15">
    <name type="scientific">Ceratodon purpureus</name>
    <name type="common">Fire moss</name>
    <name type="synonym">Dicranum purpureum</name>
    <dbReference type="NCBI Taxonomy" id="3225"/>
    <lineage>
        <taxon>Eukaryota</taxon>
        <taxon>Viridiplantae</taxon>
        <taxon>Streptophyta</taxon>
        <taxon>Embryophyta</taxon>
        <taxon>Bryophyta</taxon>
        <taxon>Bryophytina</taxon>
        <taxon>Bryopsida</taxon>
        <taxon>Dicranidae</taxon>
        <taxon>Pseudoditrichales</taxon>
        <taxon>Ditrichaceae</taxon>
        <taxon>Ceratodon</taxon>
    </lineage>
</organism>
<feature type="region of interest" description="Disordered" evidence="10">
    <location>
        <begin position="599"/>
        <end position="629"/>
    </location>
</feature>
<evidence type="ECO:0000313" key="15">
    <source>
        <dbReference type="Proteomes" id="UP000822688"/>
    </source>
</evidence>
<gene>
    <name evidence="14" type="ORF">KC19_2G028100</name>
</gene>
<comment type="catalytic activity">
    <reaction evidence="1">
        <text>ATP + protein L-histidine = ADP + protein N-phospho-L-histidine.</text>
        <dbReference type="EC" id="2.7.13.3"/>
    </reaction>
</comment>
<protein>
    <recommendedName>
        <fullName evidence="3">histidine kinase</fullName>
        <ecNumber evidence="3">2.7.13.3</ecNumber>
    </recommendedName>
</protein>
<dbReference type="InterPro" id="IPR036097">
    <property type="entry name" value="HisK_dim/P_sf"/>
</dbReference>
<dbReference type="Gene3D" id="3.30.450.20">
    <property type="entry name" value="PAS domain"/>
    <property type="match status" value="1"/>
</dbReference>
<dbReference type="SUPFAM" id="SSF55785">
    <property type="entry name" value="PYP-like sensor domain (PAS domain)"/>
    <property type="match status" value="1"/>
</dbReference>
<dbReference type="PROSITE" id="PS50110">
    <property type="entry name" value="RESPONSE_REGULATORY"/>
    <property type="match status" value="1"/>
</dbReference>